<dbReference type="Proteomes" id="UP000824090">
    <property type="component" value="Unassembled WGS sequence"/>
</dbReference>
<gene>
    <name evidence="8" type="ORF">IAC50_05850</name>
</gene>
<dbReference type="InterPro" id="IPR050596">
    <property type="entry name" value="AspAT/PAT-like"/>
</dbReference>
<comment type="cofactor">
    <cofactor evidence="1 6">
        <name>pyridoxal 5'-phosphate</name>
        <dbReference type="ChEBI" id="CHEBI:597326"/>
    </cofactor>
</comment>
<evidence type="ECO:0000256" key="3">
    <source>
        <dbReference type="ARBA" id="ARBA00022576"/>
    </source>
</evidence>
<keyword evidence="4 6" id="KW-0808">Transferase</keyword>
<reference evidence="8" key="2">
    <citation type="journal article" date="2021" name="PeerJ">
        <title>Extensive microbial diversity within the chicken gut microbiome revealed by metagenomics and culture.</title>
        <authorList>
            <person name="Gilroy R."/>
            <person name="Ravi A."/>
            <person name="Getino M."/>
            <person name="Pursley I."/>
            <person name="Horton D.L."/>
            <person name="Alikhan N.F."/>
            <person name="Baker D."/>
            <person name="Gharbi K."/>
            <person name="Hall N."/>
            <person name="Watson M."/>
            <person name="Adriaenssens E.M."/>
            <person name="Foster-Nyarko E."/>
            <person name="Jarju S."/>
            <person name="Secka A."/>
            <person name="Antonio M."/>
            <person name="Oren A."/>
            <person name="Chaudhuri R.R."/>
            <person name="La Ragione R."/>
            <person name="Hildebrand F."/>
            <person name="Pallen M.J."/>
        </authorList>
    </citation>
    <scope>NUCLEOTIDE SEQUENCE</scope>
    <source>
        <strain evidence="8">ChiHcec3-6078</strain>
    </source>
</reference>
<evidence type="ECO:0000256" key="4">
    <source>
        <dbReference type="ARBA" id="ARBA00022679"/>
    </source>
</evidence>
<dbReference type="InterPro" id="IPR015424">
    <property type="entry name" value="PyrdxlP-dep_Trfase"/>
</dbReference>
<comment type="caution">
    <text evidence="8">The sequence shown here is derived from an EMBL/GenBank/DDBJ whole genome shotgun (WGS) entry which is preliminary data.</text>
</comment>
<evidence type="ECO:0000256" key="1">
    <source>
        <dbReference type="ARBA" id="ARBA00001933"/>
    </source>
</evidence>
<dbReference type="EC" id="2.6.1.-" evidence="6"/>
<dbReference type="FunFam" id="3.40.640.10:FF:000033">
    <property type="entry name" value="Aspartate aminotransferase"/>
    <property type="match status" value="1"/>
</dbReference>
<dbReference type="PANTHER" id="PTHR46383">
    <property type="entry name" value="ASPARTATE AMINOTRANSFERASE"/>
    <property type="match status" value="1"/>
</dbReference>
<proteinExistence type="inferred from homology"/>
<reference evidence="8" key="1">
    <citation type="submission" date="2020-10" db="EMBL/GenBank/DDBJ databases">
        <authorList>
            <person name="Gilroy R."/>
        </authorList>
    </citation>
    <scope>NUCLEOTIDE SEQUENCE</scope>
    <source>
        <strain evidence="8">ChiHcec3-6078</strain>
    </source>
</reference>
<feature type="domain" description="Aminotransferase class I/classII large" evidence="7">
    <location>
        <begin position="38"/>
        <end position="389"/>
    </location>
</feature>
<dbReference type="PROSITE" id="PS00105">
    <property type="entry name" value="AA_TRANSFER_CLASS_1"/>
    <property type="match status" value="1"/>
</dbReference>
<dbReference type="GO" id="GO:0006520">
    <property type="term" value="P:amino acid metabolic process"/>
    <property type="evidence" value="ECO:0007669"/>
    <property type="project" value="InterPro"/>
</dbReference>
<keyword evidence="5" id="KW-0663">Pyridoxal phosphate</keyword>
<evidence type="ECO:0000313" key="8">
    <source>
        <dbReference type="EMBL" id="HIU26000.1"/>
    </source>
</evidence>
<organism evidence="8 9">
    <name type="scientific">Candidatus Allocopromorpha excrementigallinarum</name>
    <dbReference type="NCBI Taxonomy" id="2840742"/>
    <lineage>
        <taxon>Bacteria</taxon>
        <taxon>Bacillati</taxon>
        <taxon>Bacillota</taxon>
        <taxon>Clostridia</taxon>
        <taxon>Eubacteriales</taxon>
        <taxon>Eubacteriaceae</taxon>
        <taxon>Eubacteriaceae incertae sedis</taxon>
        <taxon>Candidatus Allocopromorpha</taxon>
    </lineage>
</organism>
<comment type="similarity">
    <text evidence="2 6">Belongs to the class-I pyridoxal-phosphate-dependent aminotransferase family.</text>
</comment>
<dbReference type="PANTHER" id="PTHR46383:SF3">
    <property type="entry name" value="ASPARTATE AMINOTRANSFERASE-RELATED"/>
    <property type="match status" value="1"/>
</dbReference>
<evidence type="ECO:0000256" key="5">
    <source>
        <dbReference type="ARBA" id="ARBA00022898"/>
    </source>
</evidence>
<dbReference type="GO" id="GO:0030170">
    <property type="term" value="F:pyridoxal phosphate binding"/>
    <property type="evidence" value="ECO:0007669"/>
    <property type="project" value="InterPro"/>
</dbReference>
<dbReference type="Gene3D" id="3.40.640.10">
    <property type="entry name" value="Type I PLP-dependent aspartate aminotransferase-like (Major domain)"/>
    <property type="match status" value="1"/>
</dbReference>
<dbReference type="Gene3D" id="3.90.1150.10">
    <property type="entry name" value="Aspartate Aminotransferase, domain 1"/>
    <property type="match status" value="1"/>
</dbReference>
<evidence type="ECO:0000256" key="2">
    <source>
        <dbReference type="ARBA" id="ARBA00007441"/>
    </source>
</evidence>
<dbReference type="AlphaFoldDB" id="A0A9D1L6I0"/>
<dbReference type="CDD" id="cd00609">
    <property type="entry name" value="AAT_like"/>
    <property type="match status" value="1"/>
</dbReference>
<dbReference type="InterPro" id="IPR015422">
    <property type="entry name" value="PyrdxlP-dep_Trfase_small"/>
</dbReference>
<dbReference type="EMBL" id="DVMP01000107">
    <property type="protein sequence ID" value="HIU26000.1"/>
    <property type="molecule type" value="Genomic_DNA"/>
</dbReference>
<sequence>MSTERQNRWEAEKMQTMPFSGIRKVSEAAAKLKAKGTDVVEMTMGRPDFDTPEHIKEAAVKALKEGKVHYTSNYGIPELREAIAEKMKRHNGLEYDPDGEIMVTVGAAEAIFATMSSFLDPGDEIIIPAPVWVNYVAVPASFGAKVVTVPLREENEFSLDARDVEKAVSEKTKMIVLVTPGNPTGGVIKEKDLKEIAELAKKHDLLVIADEVYEYLVYDGERHVSIGKLEGMKERTIVVNSVSKTYSMTGWRIGWICADRPLMLSILRAHQYMVACAVSFAQYGAWAALKGPQDCVREMTEEFDRRRKYIVSAVNSMDKMSCITPKGAFYVFANIKKTGLTSEEASRFLLDEAHVAAVPGSAFGKEGEGFVRFAYSTSMEEIKKAMERIDKALRKL</sequence>
<protein>
    <recommendedName>
        <fullName evidence="6">Aminotransferase</fullName>
        <ecNumber evidence="6">2.6.1.-</ecNumber>
    </recommendedName>
</protein>
<dbReference type="Pfam" id="PF00155">
    <property type="entry name" value="Aminotran_1_2"/>
    <property type="match status" value="1"/>
</dbReference>
<keyword evidence="3 6" id="KW-0032">Aminotransferase</keyword>
<evidence type="ECO:0000259" key="7">
    <source>
        <dbReference type="Pfam" id="PF00155"/>
    </source>
</evidence>
<dbReference type="SUPFAM" id="SSF53383">
    <property type="entry name" value="PLP-dependent transferases"/>
    <property type="match status" value="1"/>
</dbReference>
<evidence type="ECO:0000256" key="6">
    <source>
        <dbReference type="RuleBase" id="RU000481"/>
    </source>
</evidence>
<dbReference type="GO" id="GO:0008483">
    <property type="term" value="F:transaminase activity"/>
    <property type="evidence" value="ECO:0007669"/>
    <property type="project" value="UniProtKB-KW"/>
</dbReference>
<dbReference type="InterPro" id="IPR004839">
    <property type="entry name" value="Aminotransferase_I/II_large"/>
</dbReference>
<evidence type="ECO:0000313" key="9">
    <source>
        <dbReference type="Proteomes" id="UP000824090"/>
    </source>
</evidence>
<dbReference type="InterPro" id="IPR004838">
    <property type="entry name" value="NHTrfase_class1_PyrdxlP-BS"/>
</dbReference>
<name>A0A9D1L6I0_9FIRM</name>
<dbReference type="InterPro" id="IPR015421">
    <property type="entry name" value="PyrdxlP-dep_Trfase_major"/>
</dbReference>
<accession>A0A9D1L6I0</accession>